<accession>A0ABN9R4R9</accession>
<evidence type="ECO:0000313" key="2">
    <source>
        <dbReference type="Proteomes" id="UP001189429"/>
    </source>
</evidence>
<evidence type="ECO:0000313" key="1">
    <source>
        <dbReference type="EMBL" id="CAK0812463.1"/>
    </source>
</evidence>
<keyword evidence="2" id="KW-1185">Reference proteome</keyword>
<protein>
    <submittedName>
        <fullName evidence="1">Uncharacterized protein</fullName>
    </submittedName>
</protein>
<organism evidence="1 2">
    <name type="scientific">Prorocentrum cordatum</name>
    <dbReference type="NCBI Taxonomy" id="2364126"/>
    <lineage>
        <taxon>Eukaryota</taxon>
        <taxon>Sar</taxon>
        <taxon>Alveolata</taxon>
        <taxon>Dinophyceae</taxon>
        <taxon>Prorocentrales</taxon>
        <taxon>Prorocentraceae</taxon>
        <taxon>Prorocentrum</taxon>
    </lineage>
</organism>
<comment type="caution">
    <text evidence="1">The sequence shown here is derived from an EMBL/GenBank/DDBJ whole genome shotgun (WGS) entry which is preliminary data.</text>
</comment>
<gene>
    <name evidence="1" type="ORF">PCOR1329_LOCUS16743</name>
</gene>
<feature type="non-terminal residue" evidence="1">
    <location>
        <position position="1"/>
    </location>
</feature>
<dbReference type="EMBL" id="CAUYUJ010005147">
    <property type="protein sequence ID" value="CAK0812463.1"/>
    <property type="molecule type" value="Genomic_DNA"/>
</dbReference>
<reference evidence="1" key="1">
    <citation type="submission" date="2023-10" db="EMBL/GenBank/DDBJ databases">
        <authorList>
            <person name="Chen Y."/>
            <person name="Shah S."/>
            <person name="Dougan E. K."/>
            <person name="Thang M."/>
            <person name="Chan C."/>
        </authorList>
    </citation>
    <scope>NUCLEOTIDE SEQUENCE [LARGE SCALE GENOMIC DNA]</scope>
</reference>
<name>A0ABN9R4R9_9DINO</name>
<proteinExistence type="predicted"/>
<sequence>ENMGSGRDDDNPEHMGNYGEYFCLCVCIHLCVPGPLHTCMGPITTREERAPGKAWMAIKTVVSEAMKDNGVELVFCDRSRGIHISDVLVAKFFGGEVHWVEAPFEECKGWLQEAM</sequence>
<feature type="non-terminal residue" evidence="1">
    <location>
        <position position="115"/>
    </location>
</feature>
<dbReference type="Proteomes" id="UP001189429">
    <property type="component" value="Unassembled WGS sequence"/>
</dbReference>